<accession>A0ACC2PL04</accession>
<dbReference type="Proteomes" id="UP001239111">
    <property type="component" value="Chromosome 1"/>
</dbReference>
<comment type="caution">
    <text evidence="1">The sequence shown here is derived from an EMBL/GenBank/DDBJ whole genome shotgun (WGS) entry which is preliminary data.</text>
</comment>
<reference evidence="1" key="1">
    <citation type="submission" date="2023-04" db="EMBL/GenBank/DDBJ databases">
        <title>A chromosome-level genome assembly of the parasitoid wasp Eretmocerus hayati.</title>
        <authorList>
            <person name="Zhong Y."/>
            <person name="Liu S."/>
            <person name="Liu Y."/>
        </authorList>
    </citation>
    <scope>NUCLEOTIDE SEQUENCE</scope>
    <source>
        <strain evidence="1">ZJU_SS_LIU_2023</strain>
    </source>
</reference>
<keyword evidence="2" id="KW-1185">Reference proteome</keyword>
<name>A0ACC2PL04_9HYME</name>
<organism evidence="1 2">
    <name type="scientific">Eretmocerus hayati</name>
    <dbReference type="NCBI Taxonomy" id="131215"/>
    <lineage>
        <taxon>Eukaryota</taxon>
        <taxon>Metazoa</taxon>
        <taxon>Ecdysozoa</taxon>
        <taxon>Arthropoda</taxon>
        <taxon>Hexapoda</taxon>
        <taxon>Insecta</taxon>
        <taxon>Pterygota</taxon>
        <taxon>Neoptera</taxon>
        <taxon>Endopterygota</taxon>
        <taxon>Hymenoptera</taxon>
        <taxon>Apocrita</taxon>
        <taxon>Proctotrupomorpha</taxon>
        <taxon>Chalcidoidea</taxon>
        <taxon>Aphelinidae</taxon>
        <taxon>Aphelininae</taxon>
        <taxon>Eretmocerus</taxon>
    </lineage>
</organism>
<sequence length="140" mass="16116">MTMSQTESGSPTATPAKVGNTSNLIRNQKQKHDQVTKRDYNKFEEFDRSDRAPYRMYLQNTDNSQERINPLLINKFLIEKFQNKDVFDECYPLAKNEVCIVAKSLKTANEVLKLAEWGATDGSEQIYIYSEPSNDSPRNN</sequence>
<evidence type="ECO:0000313" key="1">
    <source>
        <dbReference type="EMBL" id="KAJ8684141.1"/>
    </source>
</evidence>
<dbReference type="EMBL" id="CM056741">
    <property type="protein sequence ID" value="KAJ8684141.1"/>
    <property type="molecule type" value="Genomic_DNA"/>
</dbReference>
<gene>
    <name evidence="1" type="ORF">QAD02_019933</name>
</gene>
<evidence type="ECO:0000313" key="2">
    <source>
        <dbReference type="Proteomes" id="UP001239111"/>
    </source>
</evidence>
<protein>
    <submittedName>
        <fullName evidence="1">Uncharacterized protein</fullName>
    </submittedName>
</protein>
<proteinExistence type="predicted"/>